<evidence type="ECO:0000256" key="3">
    <source>
        <dbReference type="ARBA" id="ARBA00022679"/>
    </source>
</evidence>
<evidence type="ECO:0000256" key="1">
    <source>
        <dbReference type="ARBA" id="ARBA00012513"/>
    </source>
</evidence>
<evidence type="ECO:0000256" key="6">
    <source>
        <dbReference type="ARBA" id="ARBA00022840"/>
    </source>
</evidence>
<evidence type="ECO:0000256" key="8">
    <source>
        <dbReference type="ARBA" id="ARBA00048679"/>
    </source>
</evidence>
<dbReference type="GO" id="GO:0045747">
    <property type="term" value="P:positive regulation of Notch signaling pathway"/>
    <property type="evidence" value="ECO:0007669"/>
    <property type="project" value="TreeGrafter"/>
</dbReference>
<evidence type="ECO:0000256" key="5">
    <source>
        <dbReference type="ARBA" id="ARBA00022777"/>
    </source>
</evidence>
<dbReference type="PANTHER" id="PTHR22967:SF57">
    <property type="entry name" value="AUXILIN, ISOFORM A-RELATED"/>
    <property type="match status" value="1"/>
</dbReference>
<dbReference type="SMART" id="SM00220">
    <property type="entry name" value="S_TKc"/>
    <property type="match status" value="1"/>
</dbReference>
<keyword evidence="4" id="KW-0547">Nucleotide-binding</keyword>
<keyword evidence="2" id="KW-0723">Serine/threonine-protein kinase</keyword>
<dbReference type="EC" id="2.7.11.1" evidence="1"/>
<evidence type="ECO:0000259" key="10">
    <source>
        <dbReference type="PROSITE" id="PS50011"/>
    </source>
</evidence>
<dbReference type="WBParaSite" id="L893_g24645.t2">
    <property type="protein sequence ID" value="L893_g24645.t2"/>
    <property type="gene ID" value="L893_g24645"/>
</dbReference>
<reference evidence="12" key="1">
    <citation type="submission" date="2016-11" db="UniProtKB">
        <authorList>
            <consortium name="WormBaseParasite"/>
        </authorList>
    </citation>
    <scope>IDENTIFICATION</scope>
</reference>
<dbReference type="InterPro" id="IPR008271">
    <property type="entry name" value="Ser/Thr_kinase_AS"/>
</dbReference>
<dbReference type="Gene3D" id="1.10.510.10">
    <property type="entry name" value="Transferase(Phosphotransferase) domain 1"/>
    <property type="match status" value="1"/>
</dbReference>
<dbReference type="SUPFAM" id="SSF56112">
    <property type="entry name" value="Protein kinase-like (PK-like)"/>
    <property type="match status" value="1"/>
</dbReference>
<dbReference type="GO" id="GO:0035612">
    <property type="term" value="F:AP-2 adaptor complex binding"/>
    <property type="evidence" value="ECO:0007669"/>
    <property type="project" value="TreeGrafter"/>
</dbReference>
<feature type="region of interest" description="Disordered" evidence="9">
    <location>
        <begin position="1"/>
        <end position="37"/>
    </location>
</feature>
<evidence type="ECO:0000313" key="12">
    <source>
        <dbReference type="WBParaSite" id="L893_g24645.t2"/>
    </source>
</evidence>
<comment type="catalytic activity">
    <reaction evidence="7">
        <text>L-threonyl-[protein] + ATP = O-phospho-L-threonyl-[protein] + ADP + H(+)</text>
        <dbReference type="Rhea" id="RHEA:46608"/>
        <dbReference type="Rhea" id="RHEA-COMP:11060"/>
        <dbReference type="Rhea" id="RHEA-COMP:11605"/>
        <dbReference type="ChEBI" id="CHEBI:15378"/>
        <dbReference type="ChEBI" id="CHEBI:30013"/>
        <dbReference type="ChEBI" id="CHEBI:30616"/>
        <dbReference type="ChEBI" id="CHEBI:61977"/>
        <dbReference type="ChEBI" id="CHEBI:456216"/>
        <dbReference type="EC" id="2.7.11.1"/>
    </reaction>
</comment>
<dbReference type="GO" id="GO:0005524">
    <property type="term" value="F:ATP binding"/>
    <property type="evidence" value="ECO:0007669"/>
    <property type="project" value="UniProtKB-KW"/>
</dbReference>
<dbReference type="GO" id="GO:0005737">
    <property type="term" value="C:cytoplasm"/>
    <property type="evidence" value="ECO:0007669"/>
    <property type="project" value="TreeGrafter"/>
</dbReference>
<evidence type="ECO:0000313" key="11">
    <source>
        <dbReference type="Proteomes" id="UP000095287"/>
    </source>
</evidence>
<dbReference type="PANTHER" id="PTHR22967">
    <property type="entry name" value="SERINE/THREONINE PROTEIN KINASE"/>
    <property type="match status" value="1"/>
</dbReference>
<evidence type="ECO:0000256" key="7">
    <source>
        <dbReference type="ARBA" id="ARBA00047899"/>
    </source>
</evidence>
<keyword evidence="5" id="KW-0418">Kinase</keyword>
<dbReference type="GO" id="GO:0004674">
    <property type="term" value="F:protein serine/threonine kinase activity"/>
    <property type="evidence" value="ECO:0007669"/>
    <property type="project" value="UniProtKB-KW"/>
</dbReference>
<evidence type="ECO:0000256" key="9">
    <source>
        <dbReference type="SAM" id="MobiDB-lite"/>
    </source>
</evidence>
<feature type="region of interest" description="Disordered" evidence="9">
    <location>
        <begin position="401"/>
        <end position="422"/>
    </location>
</feature>
<dbReference type="InterPro" id="IPR000719">
    <property type="entry name" value="Prot_kinase_dom"/>
</dbReference>
<keyword evidence="6" id="KW-0067">ATP-binding</keyword>
<feature type="compositionally biased region" description="Polar residues" evidence="9">
    <location>
        <begin position="401"/>
        <end position="411"/>
    </location>
</feature>
<comment type="catalytic activity">
    <reaction evidence="8">
        <text>L-seryl-[protein] + ATP = O-phospho-L-seryl-[protein] + ADP + H(+)</text>
        <dbReference type="Rhea" id="RHEA:17989"/>
        <dbReference type="Rhea" id="RHEA-COMP:9863"/>
        <dbReference type="Rhea" id="RHEA-COMP:11604"/>
        <dbReference type="ChEBI" id="CHEBI:15378"/>
        <dbReference type="ChEBI" id="CHEBI:29999"/>
        <dbReference type="ChEBI" id="CHEBI:30616"/>
        <dbReference type="ChEBI" id="CHEBI:83421"/>
        <dbReference type="ChEBI" id="CHEBI:456216"/>
        <dbReference type="EC" id="2.7.11.1"/>
    </reaction>
</comment>
<keyword evidence="3" id="KW-0808">Transferase</keyword>
<feature type="domain" description="Protein kinase" evidence="10">
    <location>
        <begin position="50"/>
        <end position="332"/>
    </location>
</feature>
<dbReference type="PROSITE" id="PS00108">
    <property type="entry name" value="PROTEIN_KINASE_ST"/>
    <property type="match status" value="1"/>
</dbReference>
<dbReference type="InterPro" id="IPR011009">
    <property type="entry name" value="Kinase-like_dom_sf"/>
</dbReference>
<evidence type="ECO:0000256" key="2">
    <source>
        <dbReference type="ARBA" id="ARBA00022527"/>
    </source>
</evidence>
<dbReference type="AlphaFoldDB" id="A0A1I7ZB60"/>
<organism evidence="11 12">
    <name type="scientific">Steinernema glaseri</name>
    <dbReference type="NCBI Taxonomy" id="37863"/>
    <lineage>
        <taxon>Eukaryota</taxon>
        <taxon>Metazoa</taxon>
        <taxon>Ecdysozoa</taxon>
        <taxon>Nematoda</taxon>
        <taxon>Chromadorea</taxon>
        <taxon>Rhabditida</taxon>
        <taxon>Tylenchina</taxon>
        <taxon>Panagrolaimomorpha</taxon>
        <taxon>Strongyloidoidea</taxon>
        <taxon>Steinernematidae</taxon>
        <taxon>Steinernema</taxon>
    </lineage>
</organism>
<protein>
    <recommendedName>
        <fullName evidence="1">non-specific serine/threonine protein kinase</fullName>
        <ecNumber evidence="1">2.7.11.1</ecNumber>
    </recommendedName>
</protein>
<dbReference type="PROSITE" id="PS50011">
    <property type="entry name" value="PROTEIN_KINASE_DOM"/>
    <property type="match status" value="1"/>
</dbReference>
<accession>A0A1I7ZB60</accession>
<name>A0A1I7ZB60_9BILA</name>
<evidence type="ECO:0000256" key="4">
    <source>
        <dbReference type="ARBA" id="ARBA00022741"/>
    </source>
</evidence>
<keyword evidence="11" id="KW-1185">Reference proteome</keyword>
<dbReference type="GO" id="GO:2000369">
    <property type="term" value="P:regulation of clathrin-dependent endocytosis"/>
    <property type="evidence" value="ECO:0007669"/>
    <property type="project" value="TreeGrafter"/>
</dbReference>
<feature type="region of interest" description="Disordered" evidence="9">
    <location>
        <begin position="476"/>
        <end position="519"/>
    </location>
</feature>
<dbReference type="Proteomes" id="UP000095287">
    <property type="component" value="Unplaced"/>
</dbReference>
<sequence>MGIFGNSGGSSLKPVPLPSEKREKGSSASGGLDSSKDAKGSVVKLSKKSFTIEKKIAEGGFAIVYLVTDKQNRYYALKRQLIRDDHRSLEACRRESQILKDMAEHKNIVTYLDHSLLPNKAGVYDYLLLTTYYKNNVLQMMNSRLAVNKSLSVHEVLAIFCDMCEAVAGLHHHRTGPIIHRDLKVENVLIDERAGGRPIYVLCDFGSATTKILSTDHFSLSFIEEEIQKYTTLSYRAPEMIDLYSNIPIGVQSDMWALGVMLYKLCFFTLPFGESALAIQNGSFSFPSDSRIPDTVKALITCLLTFDVNERPDIYQAASIAFDLSKKRCPVLNQDNTRRFSVTEVYENYLKRFPKADTGKTDGSHTRLVISKSGTFKAENGVEDETDGSAVIVNTNAEKTALPSSNSTSVNPRLRPKPSASVPRVPAVLNPLAVDSAYCRKSPAPDFSGTVFAPSTTEPLEPTPASAHYNSSFTAFDGSQPFSDGEDAANQGCMPNHTISDAGFPARSKSAGGTEQPLKTSAFKPYSISKLSGDSRSLNDTAKPVPVDLIPEAGNPFLDAPYGSSNAMVSSGPAVMDDYAFGERFDEIRRIDRRYTIATAKYSTPSSTVESIDDCTLRLIETDPFGCAPISPYQMHSSVRAKEESSVQESSS</sequence>
<proteinExistence type="predicted"/>
<dbReference type="Pfam" id="PF00069">
    <property type="entry name" value="Pkinase"/>
    <property type="match status" value="1"/>
</dbReference>